<protein>
    <submittedName>
        <fullName evidence="3">Alpha/beta hydrolase</fullName>
    </submittedName>
</protein>
<feature type="domain" description="AB hydrolase-1" evidence="2">
    <location>
        <begin position="90"/>
        <end position="204"/>
    </location>
</feature>
<keyword evidence="1" id="KW-0812">Transmembrane</keyword>
<sequence>MKKSTKKKLIIWSSSIVALLLLIDLGATFYFYNIAYVRNDVPTSQVESSSKNFPLVTKFDQLEKTDLTIKNDGLKLKAWYVPAAQKTNKTVIVVHGFRQSKETMRQYGQLFHELGYNVLLPNNRAAGDSEGQLITYGFHDKKDVIAWAKKLTDENPQTNITLFGLSMGAATVMMASNQEELPDSVNSIIEDCGYSDAWSEITYQAKSTYNIPPFPLVYSLSAMNKVRQGWFLKEASATQALSENKRPILLIHGDSDTYVPTSMLYDNYKAVKTGTPKEMLLIKGAAHAKAFETNPSLYRQTIEKFLKKYNNL</sequence>
<dbReference type="SUPFAM" id="SSF53474">
    <property type="entry name" value="alpha/beta-Hydrolases"/>
    <property type="match status" value="1"/>
</dbReference>
<proteinExistence type="predicted"/>
<evidence type="ECO:0000256" key="1">
    <source>
        <dbReference type="SAM" id="Phobius"/>
    </source>
</evidence>
<keyword evidence="3" id="KW-0378">Hydrolase</keyword>
<keyword evidence="4" id="KW-1185">Reference proteome</keyword>
<dbReference type="PANTHER" id="PTHR43358:SF4">
    <property type="entry name" value="ALPHA_BETA HYDROLASE FOLD-1 DOMAIN-CONTAINING PROTEIN"/>
    <property type="match status" value="1"/>
</dbReference>
<dbReference type="Pfam" id="PF00561">
    <property type="entry name" value="Abhydrolase_1"/>
    <property type="match status" value="1"/>
</dbReference>
<dbReference type="InterPro" id="IPR029058">
    <property type="entry name" value="AB_hydrolase_fold"/>
</dbReference>
<keyword evidence="1" id="KW-0472">Membrane</keyword>
<dbReference type="Gene3D" id="3.40.50.1820">
    <property type="entry name" value="alpha/beta hydrolase"/>
    <property type="match status" value="1"/>
</dbReference>
<gene>
    <name evidence="3" type="ORF">AALA52_00105</name>
</gene>
<dbReference type="EMBL" id="JBCLSH010000001">
    <property type="protein sequence ID" value="MEY8442672.1"/>
    <property type="molecule type" value="Genomic_DNA"/>
</dbReference>
<dbReference type="InterPro" id="IPR052920">
    <property type="entry name" value="DNA-binding_regulatory"/>
</dbReference>
<keyword evidence="1" id="KW-1133">Transmembrane helix</keyword>
<dbReference type="InterPro" id="IPR000073">
    <property type="entry name" value="AB_hydrolase_1"/>
</dbReference>
<evidence type="ECO:0000259" key="2">
    <source>
        <dbReference type="Pfam" id="PF00561"/>
    </source>
</evidence>
<organism evidence="3 4">
    <name type="scientific">Lactococcus ileimucosae</name>
    <dbReference type="NCBI Taxonomy" id="2941329"/>
    <lineage>
        <taxon>Bacteria</taxon>
        <taxon>Bacillati</taxon>
        <taxon>Bacillota</taxon>
        <taxon>Bacilli</taxon>
        <taxon>Lactobacillales</taxon>
        <taxon>Streptococcaceae</taxon>
        <taxon>Lactococcus</taxon>
    </lineage>
</organism>
<name>A0ABV4D335_9LACT</name>
<dbReference type="GO" id="GO:0016787">
    <property type="term" value="F:hydrolase activity"/>
    <property type="evidence" value="ECO:0007669"/>
    <property type="project" value="UniProtKB-KW"/>
</dbReference>
<feature type="transmembrane region" description="Helical" evidence="1">
    <location>
        <begin position="9"/>
        <end position="32"/>
    </location>
</feature>
<accession>A0ABV4D335</accession>
<evidence type="ECO:0000313" key="4">
    <source>
        <dbReference type="Proteomes" id="UP001565283"/>
    </source>
</evidence>
<dbReference type="RefSeq" id="WP_369947600.1">
    <property type="nucleotide sequence ID" value="NZ_JBCLSH010000001.1"/>
</dbReference>
<evidence type="ECO:0000313" key="3">
    <source>
        <dbReference type="EMBL" id="MEY8442672.1"/>
    </source>
</evidence>
<comment type="caution">
    <text evidence="3">The sequence shown here is derived from an EMBL/GenBank/DDBJ whole genome shotgun (WGS) entry which is preliminary data.</text>
</comment>
<reference evidence="3 4" key="1">
    <citation type="submission" date="2024-03" db="EMBL/GenBank/DDBJ databases">
        <title>Mouse gut bacterial collection (mGBC) of GemPharmatech.</title>
        <authorList>
            <person name="He Y."/>
            <person name="Dong L."/>
            <person name="Wu D."/>
            <person name="Gao X."/>
            <person name="Lin Z."/>
        </authorList>
    </citation>
    <scope>NUCLEOTIDE SEQUENCE [LARGE SCALE GENOMIC DNA]</scope>
    <source>
        <strain evidence="3 4">61-15</strain>
    </source>
</reference>
<dbReference type="PANTHER" id="PTHR43358">
    <property type="entry name" value="ALPHA/BETA-HYDROLASE"/>
    <property type="match status" value="1"/>
</dbReference>
<dbReference type="Proteomes" id="UP001565283">
    <property type="component" value="Unassembled WGS sequence"/>
</dbReference>